<dbReference type="AlphaFoldDB" id="A0AA41XJ25"/>
<keyword evidence="2" id="KW-1185">Reference proteome</keyword>
<dbReference type="PROSITE" id="PS51257">
    <property type="entry name" value="PROKAR_LIPOPROTEIN"/>
    <property type="match status" value="1"/>
</dbReference>
<dbReference type="RefSeq" id="WP_259530371.1">
    <property type="nucleotide sequence ID" value="NZ_JANLCK010000010.1"/>
</dbReference>
<evidence type="ECO:0000313" key="2">
    <source>
        <dbReference type="Proteomes" id="UP001165587"/>
    </source>
</evidence>
<proteinExistence type="predicted"/>
<dbReference type="EMBL" id="JANLCK010000010">
    <property type="protein sequence ID" value="MCS5727380.1"/>
    <property type="molecule type" value="Genomic_DNA"/>
</dbReference>
<name>A0AA41XJ25_9MICO</name>
<sequence>MTASRLAAIPLLLVPILCGCTDPGGAPPASAPTPTRASASASADAGPLDPYFSVFYGRESEEEKEARDVALQNAAAACMKKEGFEYQPDFRSTAGGELAIPFGTEEFARTYGYGISSGAFQFTDPGASADPNQAYVESLSEEERSAYDEALWGLPQGSGAEVASGGDSADESHQYEWSEGGCMGAADHELGSGPEPDDPQLQSLLMLLEREYDKAEAAPAVLAAEEAWSDCMAEAGHAEYERRDEAASDFDHRYGELLGPDGEEPDPAALDALQSEEIAVATADFECSRDDGYAEALAAEQLKVEQVFVDTHREELDALVARLGS</sequence>
<comment type="caution">
    <text evidence="1">The sequence shown here is derived from an EMBL/GenBank/DDBJ whole genome shotgun (WGS) entry which is preliminary data.</text>
</comment>
<reference evidence="1" key="1">
    <citation type="submission" date="2022-08" db="EMBL/GenBank/DDBJ databases">
        <authorList>
            <person name="Deng Y."/>
            <person name="Han X.-F."/>
            <person name="Zhang Y.-Q."/>
        </authorList>
    </citation>
    <scope>NUCLEOTIDE SEQUENCE</scope>
    <source>
        <strain evidence="1">CPCC 203407</strain>
    </source>
</reference>
<organism evidence="1 2">
    <name type="scientific">Herbiconiux oxytropis</name>
    <dbReference type="NCBI Taxonomy" id="2970915"/>
    <lineage>
        <taxon>Bacteria</taxon>
        <taxon>Bacillati</taxon>
        <taxon>Actinomycetota</taxon>
        <taxon>Actinomycetes</taxon>
        <taxon>Micrococcales</taxon>
        <taxon>Microbacteriaceae</taxon>
        <taxon>Herbiconiux</taxon>
    </lineage>
</organism>
<evidence type="ECO:0000313" key="1">
    <source>
        <dbReference type="EMBL" id="MCS5727380.1"/>
    </source>
</evidence>
<dbReference type="Proteomes" id="UP001165587">
    <property type="component" value="Unassembled WGS sequence"/>
</dbReference>
<gene>
    <name evidence="1" type="ORF">N1028_15905</name>
</gene>
<accession>A0AA41XJ25</accession>
<protein>
    <submittedName>
        <fullName evidence="1">Uncharacterized protein</fullName>
    </submittedName>
</protein>